<feature type="domain" description="Glycosyltransferase subfamily 4-like N-terminal" evidence="1">
    <location>
        <begin position="17"/>
        <end position="174"/>
    </location>
</feature>
<accession>A0A3N7HM35</accession>
<organism evidence="2 3">
    <name type="scientific">Piscinibacter terrae</name>
    <dbReference type="NCBI Taxonomy" id="2496871"/>
    <lineage>
        <taxon>Bacteria</taxon>
        <taxon>Pseudomonadati</taxon>
        <taxon>Pseudomonadota</taxon>
        <taxon>Betaproteobacteria</taxon>
        <taxon>Burkholderiales</taxon>
        <taxon>Sphaerotilaceae</taxon>
        <taxon>Piscinibacter</taxon>
    </lineage>
</organism>
<dbReference type="InterPro" id="IPR050194">
    <property type="entry name" value="Glycosyltransferase_grp1"/>
</dbReference>
<dbReference type="Pfam" id="PF13692">
    <property type="entry name" value="Glyco_trans_1_4"/>
    <property type="match status" value="1"/>
</dbReference>
<evidence type="ECO:0000313" key="2">
    <source>
        <dbReference type="EMBL" id="RQP22106.1"/>
    </source>
</evidence>
<reference evidence="2 3" key="1">
    <citation type="submission" date="2018-08" db="EMBL/GenBank/DDBJ databases">
        <authorList>
            <person name="Khan S.A."/>
            <person name="Jeon C.O."/>
            <person name="Chun B.H."/>
            <person name="Jeong S.E."/>
        </authorList>
    </citation>
    <scope>NUCLEOTIDE SEQUENCE [LARGE SCALE GENOMIC DNA]</scope>
    <source>
        <strain evidence="2 3">S-16</strain>
    </source>
</reference>
<dbReference type="Gene3D" id="3.40.50.2000">
    <property type="entry name" value="Glycogen Phosphorylase B"/>
    <property type="match status" value="2"/>
</dbReference>
<dbReference type="Pfam" id="PF13439">
    <property type="entry name" value="Glyco_transf_4"/>
    <property type="match status" value="1"/>
</dbReference>
<dbReference type="Proteomes" id="UP000267464">
    <property type="component" value="Unassembled WGS sequence"/>
</dbReference>
<dbReference type="CDD" id="cd03801">
    <property type="entry name" value="GT4_PimA-like"/>
    <property type="match status" value="1"/>
</dbReference>
<dbReference type="SUPFAM" id="SSF53756">
    <property type="entry name" value="UDP-Glycosyltransferase/glycogen phosphorylase"/>
    <property type="match status" value="1"/>
</dbReference>
<dbReference type="GO" id="GO:0016758">
    <property type="term" value="F:hexosyltransferase activity"/>
    <property type="evidence" value="ECO:0007669"/>
    <property type="project" value="TreeGrafter"/>
</dbReference>
<evidence type="ECO:0000313" key="3">
    <source>
        <dbReference type="Proteomes" id="UP000267464"/>
    </source>
</evidence>
<name>A0A3N7HM35_9BURK</name>
<keyword evidence="2" id="KW-0808">Transferase</keyword>
<reference evidence="2 3" key="2">
    <citation type="submission" date="2018-12" db="EMBL/GenBank/DDBJ databases">
        <title>Rhizobacter gummiphilus sp. nov., a rubber-degrading bacterium isolated from the soil of a botanical garden in Japan.</title>
        <authorList>
            <person name="Shunsuke S.S."/>
        </authorList>
    </citation>
    <scope>NUCLEOTIDE SEQUENCE [LARGE SCALE GENOMIC DNA]</scope>
    <source>
        <strain evidence="2 3">S-16</strain>
    </source>
</reference>
<gene>
    <name evidence="2" type="ORF">DZC73_24160</name>
</gene>
<dbReference type="InterPro" id="IPR028098">
    <property type="entry name" value="Glyco_trans_4-like_N"/>
</dbReference>
<dbReference type="PANTHER" id="PTHR45947">
    <property type="entry name" value="SULFOQUINOVOSYL TRANSFERASE SQD2"/>
    <property type="match status" value="1"/>
</dbReference>
<dbReference type="AlphaFoldDB" id="A0A3N7HM35"/>
<protein>
    <submittedName>
        <fullName evidence="2">Glycosyltransferase family 1 protein</fullName>
    </submittedName>
</protein>
<dbReference type="PANTHER" id="PTHR45947:SF3">
    <property type="entry name" value="SULFOQUINOVOSYL TRANSFERASE SQD2"/>
    <property type="match status" value="1"/>
</dbReference>
<sequence length="384" mass="42586">MHVVVTNPFAWPHVRRGAERLLNDLAAWLRSRGHRVTVFAMGPQDAEEDRDGVRYVFMRERMRSSRRQLNSLHYFAWRLQRELKGIEADAVFCLNYFDAYAALQARPQAPKPYRIVFQAVGIPTRRYFRAVPLDAWFIRRVLREADATVSLSSFARDLLQSDFGCRSLVLPPPVMTHDFSKLEAVVPEGGPIVLFVGDLDEPRKGVRALCMAFDLVKQVHPDAQLVLAGRASDATRQMLLALPRVAAHASSIRFHGVGGVHDLPDLYRQASVTVLPSVWEAFGLVLVESLAAGTPLVGAQHAGIVDIIDSPMVGRMFDPGRFELQTDNIAGLAQAILDVLVQGKTPEVIAACRARAECFSWDALGPAYEQALLPQGAQRRTAST</sequence>
<comment type="caution">
    <text evidence="2">The sequence shown here is derived from an EMBL/GenBank/DDBJ whole genome shotgun (WGS) entry which is preliminary data.</text>
</comment>
<keyword evidence="3" id="KW-1185">Reference proteome</keyword>
<evidence type="ECO:0000259" key="1">
    <source>
        <dbReference type="Pfam" id="PF13439"/>
    </source>
</evidence>
<proteinExistence type="predicted"/>
<dbReference type="EMBL" id="QUSW01000008">
    <property type="protein sequence ID" value="RQP22106.1"/>
    <property type="molecule type" value="Genomic_DNA"/>
</dbReference>